<evidence type="ECO:0000256" key="2">
    <source>
        <dbReference type="SAM" id="SignalP"/>
    </source>
</evidence>
<feature type="chain" id="PRO_5009310832" evidence="2">
    <location>
        <begin position="28"/>
        <end position="938"/>
    </location>
</feature>
<organism evidence="3 4">
    <name type="scientific">Heterorhabditis bacteriophora</name>
    <name type="common">Entomopathogenic nematode worm</name>
    <dbReference type="NCBI Taxonomy" id="37862"/>
    <lineage>
        <taxon>Eukaryota</taxon>
        <taxon>Metazoa</taxon>
        <taxon>Ecdysozoa</taxon>
        <taxon>Nematoda</taxon>
        <taxon>Chromadorea</taxon>
        <taxon>Rhabditida</taxon>
        <taxon>Rhabditina</taxon>
        <taxon>Rhabditomorpha</taxon>
        <taxon>Strongyloidea</taxon>
        <taxon>Heterorhabditidae</taxon>
        <taxon>Heterorhabditis</taxon>
    </lineage>
</organism>
<dbReference type="WBParaSite" id="Hba_09317">
    <property type="protein sequence ID" value="Hba_09317"/>
    <property type="gene ID" value="Hba_09317"/>
</dbReference>
<protein>
    <submittedName>
        <fullName evidence="4">Titin</fullName>
    </submittedName>
</protein>
<feature type="compositionally biased region" description="Gly residues" evidence="1">
    <location>
        <begin position="203"/>
        <end position="216"/>
    </location>
</feature>
<keyword evidence="2" id="KW-0732">Signal</keyword>
<feature type="compositionally biased region" description="Basic and acidic residues" evidence="1">
    <location>
        <begin position="460"/>
        <end position="475"/>
    </location>
</feature>
<dbReference type="Proteomes" id="UP000095283">
    <property type="component" value="Unplaced"/>
</dbReference>
<reference evidence="4" key="1">
    <citation type="submission" date="2016-11" db="UniProtKB">
        <authorList>
            <consortium name="WormBaseParasite"/>
        </authorList>
    </citation>
    <scope>IDENTIFICATION</scope>
</reference>
<name>A0A1I7WW09_HETBA</name>
<keyword evidence="3" id="KW-1185">Reference proteome</keyword>
<evidence type="ECO:0000313" key="4">
    <source>
        <dbReference type="WBParaSite" id="Hba_09317"/>
    </source>
</evidence>
<feature type="region of interest" description="Disordered" evidence="1">
    <location>
        <begin position="172"/>
        <end position="241"/>
    </location>
</feature>
<proteinExistence type="predicted"/>
<accession>A0A1I7WW09</accession>
<evidence type="ECO:0000256" key="1">
    <source>
        <dbReference type="SAM" id="MobiDB-lite"/>
    </source>
</evidence>
<dbReference type="AlphaFoldDB" id="A0A1I7WW09"/>
<evidence type="ECO:0000313" key="3">
    <source>
        <dbReference type="Proteomes" id="UP000095283"/>
    </source>
</evidence>
<feature type="signal peptide" evidence="2">
    <location>
        <begin position="1"/>
        <end position="27"/>
    </location>
</feature>
<feature type="compositionally biased region" description="Polar residues" evidence="1">
    <location>
        <begin position="227"/>
        <end position="236"/>
    </location>
</feature>
<sequence length="938" mass="105188">MQLLADLFMQIPIVILLLRLRLSPVRCNVMLFRLIGCWRISVGISRQLCFPVTIQLRNCPVVASMVCVCCHACCVPCRCRECPKVCDFYDIPGRIHIPVPVYEKCHKCPKLRSRSTSDVSSISFSVPSDLTCVPLSTVPVSVNISLPWIDAEGNNPDCCRSERKTGFRPLRGSAVPASSVISDDQPVPRASSGKKRKMEKKSSGGGFFQRWFGGGVSPLDASRERTTSPFRETASPNRDENDYATIDRIRYGKREILLLNDLDGLNTTVRSASFHLSNLSEHIKVYDENFHQDLRIRRKNANFEVTVYILYKRVFGNYAHTSMNINIQDMYQTKLHREVSIQTTESRKEFSSQEIEITDEFEQQVDSRHIITDEKITSPPISKVEKELYEKKRIEYEQLITISQIQPTRIEISSQQTKESKEIIKQQKVALISKIKENLLEKETQDFQVQMMHPEHIEREKKLSDQSIKPSEETAVKASVGSLEPRPADDEEAEMVWHENLPIRQVVELRAATEETTELLDALSRLGDHADARLVKHLVHAERVSISKASAESIWTVINTIESRPGETSESSAKIAEKVKEAIEVLSKETREESTCGIWDSSIKTDSAKALLQLKGMSTTSLERNVCAPIENLISMSKTLENISEEGVSTIARDKISELESIKLGTASEDTEIKLVYSQRPEHESRVMSDIVRSSAKAEAVEFGSERAETSGSLGYLVPKQMEEKEAEKTMKDICFLRQNLQLRASTEEKIELLDALRRYEDHVDVKAVRKQVHLERISMSKATVQSIWTVINAIMSKPEQTSATSTELAAKLEQAVVFLSKQSMEDSIYGIWQSKTVADSAEALIRTKPVVRSTLGKNVCAPDERTVGLFTELGFAPQEAVSVVAGNVVVESAEKTYSTAEESKDLEMVSVAPSKSKSVTVPDSAKTLETVYAPTTG</sequence>
<feature type="region of interest" description="Disordered" evidence="1">
    <location>
        <begin position="460"/>
        <end position="488"/>
    </location>
</feature>